<proteinExistence type="predicted"/>
<name>A0A3U8QB04_SALIN</name>
<evidence type="ECO:0000313" key="1">
    <source>
        <dbReference type="EMBL" id="HAE0015010.1"/>
    </source>
</evidence>
<dbReference type="EMBL" id="DAAQMX010000077">
    <property type="protein sequence ID" value="HAE0015010.1"/>
    <property type="molecule type" value="Genomic_DNA"/>
</dbReference>
<reference evidence="1" key="2">
    <citation type="submission" date="2019-01" db="EMBL/GenBank/DDBJ databases">
        <authorList>
            <consortium name="NCBI Pathogen Detection Project"/>
        </authorList>
    </citation>
    <scope>NUCLEOTIDE SEQUENCE</scope>
    <source>
        <strain evidence="1">Sam_ff3851e3-f536-40fd-9773-2282a4e33e15</strain>
    </source>
</reference>
<sequence>MQTYIHFSNGTTTIDTDGNKSGYEYTRHDLNNILDIHLVLGSPYYVHVHIGNDYLILRHKYITFNYHNNSVQIGNKTYAMERYRGTEQTHIQQLQSLAIEMTDNGTIYGQRLPYDICITIHFNHECTILY</sequence>
<gene>
    <name evidence="1" type="ORF">G2278_23220</name>
</gene>
<comment type="caution">
    <text evidence="1">The sequence shown here is derived from an EMBL/GenBank/DDBJ whole genome shotgun (WGS) entry which is preliminary data.</text>
</comment>
<reference evidence="1" key="1">
    <citation type="journal article" date="2018" name="Genome Biol.">
        <title>SKESA: strategic k-mer extension for scrupulous assemblies.</title>
        <authorList>
            <person name="Souvorov A."/>
            <person name="Agarwala R."/>
            <person name="Lipman D.J."/>
        </authorList>
    </citation>
    <scope>NUCLEOTIDE SEQUENCE</scope>
    <source>
        <strain evidence="1">Sam_ff3851e3-f536-40fd-9773-2282a4e33e15</strain>
    </source>
</reference>
<protein>
    <submittedName>
        <fullName evidence="1">Uncharacterized protein</fullName>
    </submittedName>
</protein>
<accession>A0A3U8QB04</accession>
<organism evidence="1">
    <name type="scientific">Salmonella infantis</name>
    <dbReference type="NCBI Taxonomy" id="595"/>
    <lineage>
        <taxon>Bacteria</taxon>
        <taxon>Pseudomonadati</taxon>
        <taxon>Pseudomonadota</taxon>
        <taxon>Gammaproteobacteria</taxon>
        <taxon>Enterobacterales</taxon>
        <taxon>Enterobacteriaceae</taxon>
        <taxon>Salmonella</taxon>
    </lineage>
</organism>
<dbReference type="AlphaFoldDB" id="A0A3U8QB04"/>